<dbReference type="InterPro" id="IPR002075">
    <property type="entry name" value="NTF2_dom"/>
</dbReference>
<dbReference type="GO" id="GO:0008250">
    <property type="term" value="C:oligosaccharyltransferase complex"/>
    <property type="evidence" value="ECO:0007669"/>
    <property type="project" value="TreeGrafter"/>
</dbReference>
<feature type="transmembrane region" description="Helical" evidence="15">
    <location>
        <begin position="460"/>
        <end position="479"/>
    </location>
</feature>
<evidence type="ECO:0000256" key="5">
    <source>
        <dbReference type="ARBA" id="ARBA00009561"/>
    </source>
</evidence>
<dbReference type="InterPro" id="IPR032710">
    <property type="entry name" value="NTF2-like_dom_sf"/>
</dbReference>
<comment type="function">
    <text evidence="13">Facilitates protein transport into the nucleus. Interacts with various nucleoporins and with Ran-GDP. Could be part of a multicomponent system of cytosolic factors that assemble at the pore complex during nuclear import.</text>
</comment>
<comment type="caution">
    <text evidence="18">The sequence shown here is derived from an EMBL/GenBank/DDBJ whole genome shotgun (WGS) entry which is preliminary data.</text>
</comment>
<evidence type="ECO:0000313" key="19">
    <source>
        <dbReference type="Proteomes" id="UP000657918"/>
    </source>
</evidence>
<name>A0A835JJR2_9ROSI</name>
<comment type="subunit">
    <text evidence="6">Component of the oligosaccharyltransferase (OST) complex.</text>
</comment>
<evidence type="ECO:0000256" key="7">
    <source>
        <dbReference type="ARBA" id="ARBA00022490"/>
    </source>
</evidence>
<dbReference type="Gene3D" id="3.40.30.10">
    <property type="entry name" value="Glutaredoxin"/>
    <property type="match status" value="1"/>
</dbReference>
<feature type="transmembrane region" description="Helical" evidence="15">
    <location>
        <begin position="311"/>
        <end position="328"/>
    </location>
</feature>
<dbReference type="Proteomes" id="UP000657918">
    <property type="component" value="Chromosome 11"/>
</dbReference>
<keyword evidence="8 15" id="KW-0812">Transmembrane</keyword>
<evidence type="ECO:0000256" key="12">
    <source>
        <dbReference type="ARBA" id="ARBA00023136"/>
    </source>
</evidence>
<evidence type="ECO:0000256" key="1">
    <source>
        <dbReference type="ARBA" id="ARBA00002791"/>
    </source>
</evidence>
<evidence type="ECO:0000256" key="9">
    <source>
        <dbReference type="ARBA" id="ARBA00022729"/>
    </source>
</evidence>
<dbReference type="PROSITE" id="PS50177">
    <property type="entry name" value="NTF2_DOMAIN"/>
    <property type="match status" value="1"/>
</dbReference>
<dbReference type="FunFam" id="3.10.450.50:FF:000005">
    <property type="entry name" value="Nuclear transport factor 2"/>
    <property type="match status" value="1"/>
</dbReference>
<dbReference type="FunFam" id="3.40.30.10:FF:000205">
    <property type="entry name" value="Probable dolichyl-diphosphooligosaccharide--protein glycosyltransferase subunit 3"/>
    <property type="match status" value="1"/>
</dbReference>
<evidence type="ECO:0000256" key="2">
    <source>
        <dbReference type="ARBA" id="ARBA00004259"/>
    </source>
</evidence>
<keyword evidence="10" id="KW-0256">Endoplasmic reticulum</keyword>
<gene>
    <name evidence="18" type="ORF">SADUNF_Sadunf11G0012300</name>
</gene>
<comment type="subcellular location">
    <subcellularLocation>
        <location evidence="4">Cytoplasm</location>
    </subcellularLocation>
    <subcellularLocation>
        <location evidence="3">Endoplasmic reticulum membrane</location>
        <topology evidence="3">Multi-pass membrane protein</topology>
    </subcellularLocation>
    <subcellularLocation>
        <location evidence="2">Nucleus envelope</location>
    </subcellularLocation>
</comment>
<keyword evidence="9 16" id="KW-0732">Signal</keyword>
<evidence type="ECO:0000256" key="11">
    <source>
        <dbReference type="ARBA" id="ARBA00022989"/>
    </source>
</evidence>
<evidence type="ECO:0000256" key="6">
    <source>
        <dbReference type="ARBA" id="ARBA00011157"/>
    </source>
</evidence>
<evidence type="ECO:0000259" key="17">
    <source>
        <dbReference type="PROSITE" id="PS50177"/>
    </source>
</evidence>
<comment type="function">
    <text evidence="1">Subunit of the oligosaccharyl transferase (OST) complex that catalyzes the initial transfer of a defined glycan (Glc(3)Man(9)GlcNAc(2) in eukaryotes) from the lipid carrier dolichol-pyrophosphate to an asparagine residue within an Asn-X-Ser/Thr consensus motif in nascent polypeptide chains, the first step in protein N-glycosylation. N-glycosylation occurs cotranslationally and the complex associates with the Sec61 complex at the channel-forming translocon complex that mediates protein translocation across the endoplasmic reticulum (ER). All subunits are required for a maximal enzyme activity.</text>
</comment>
<evidence type="ECO:0000256" key="3">
    <source>
        <dbReference type="ARBA" id="ARBA00004477"/>
    </source>
</evidence>
<feature type="signal peptide" evidence="16">
    <location>
        <begin position="1"/>
        <end position="27"/>
    </location>
</feature>
<feature type="transmembrane region" description="Helical" evidence="15">
    <location>
        <begin position="340"/>
        <end position="363"/>
    </location>
</feature>
<protein>
    <recommendedName>
        <fullName evidence="17">NTF2 domain-containing protein</fullName>
    </recommendedName>
</protein>
<evidence type="ECO:0000256" key="15">
    <source>
        <dbReference type="SAM" id="Phobius"/>
    </source>
</evidence>
<evidence type="ECO:0000256" key="16">
    <source>
        <dbReference type="SAM" id="SignalP"/>
    </source>
</evidence>
<dbReference type="OrthoDB" id="67566at2759"/>
<proteinExistence type="inferred from homology"/>
<dbReference type="EMBL" id="JADGMS010000011">
    <property type="protein sequence ID" value="KAF9672165.1"/>
    <property type="molecule type" value="Genomic_DNA"/>
</dbReference>
<keyword evidence="12 15" id="KW-0472">Membrane</keyword>
<dbReference type="SUPFAM" id="SSF54427">
    <property type="entry name" value="NTF2-like"/>
    <property type="match status" value="1"/>
</dbReference>
<dbReference type="Pfam" id="PF04756">
    <property type="entry name" value="OST3_OST6"/>
    <property type="match status" value="1"/>
</dbReference>
<sequence length="642" mass="72264">MAISPTLLLSLLLFTTFLSVSLHHSTADPDSDSDSESSDLVTELLYLQSQSKSGVIHLNDHIVSRFLTSTKTPRPYFLLIFFDAKHLHSKTELRLQDLHTEFSLLSSSFISNNDASSASSLFFCDIEFKESQNSFSLFGVNSLPHIRLVGPNVKNPKDSDQMDQGDFSRMAESMAEFVESRTKLTVGPINRPPMLSTNQIAFLGVILLIWAFFFIKKLLTKDTFLHDWKVWLLGAVFVYFFSVSGAMFNIIRKMPMFLVDRNDPSKLVFFYQGSGMQLGTEGFAVGFLYTIVGVLLGVVTHVLVRVKNRTAQRVVMGVALVISFWAVRKVVHLDNWKTGYGVHAFVPMGFVTVIGIFISLYFNGILAKKIGSAMWQERLMVEQIVYIFLICVFCSLNSQVFTGAPLYFISLLFSSELVVADKYDVIREYVNAAFETFHTGKCIFFFQPDPSYRYRYHNKGVMVICVYVGGKAISAFLAFPPFKAKALRSIFVCLYNIAWPGGGGDENHFNMETGRCHEQEQVEVVGKAFVDHYYNLFDNDRSSLASLYQPTSMLTFEGQKIVGTNDISCKLNSLPFGNSKHTISTIDSQPSAYGGGIVVFVSGSLQLPGEEHQLRFSQMFHLIPTQDGCFFVQNDFFRLNYG</sequence>
<keyword evidence="7" id="KW-0963">Cytoplasm</keyword>
<feature type="transmembrane region" description="Helical" evidence="15">
    <location>
        <begin position="200"/>
        <end position="219"/>
    </location>
</feature>
<comment type="subunit">
    <text evidence="14">Interacts with RAN1.</text>
</comment>
<reference evidence="18 19" key="1">
    <citation type="submission" date="2020-10" db="EMBL/GenBank/DDBJ databases">
        <title>Plant Genome Project.</title>
        <authorList>
            <person name="Zhang R.-G."/>
        </authorList>
    </citation>
    <scope>NUCLEOTIDE SEQUENCE [LARGE SCALE GENOMIC DNA]</scope>
    <source>
        <strain evidence="18">FAFU-HL-1</strain>
        <tissue evidence="18">Leaf</tissue>
    </source>
</reference>
<keyword evidence="11 15" id="KW-1133">Transmembrane helix</keyword>
<dbReference type="Gene3D" id="3.10.450.50">
    <property type="match status" value="1"/>
</dbReference>
<dbReference type="AlphaFoldDB" id="A0A835JJR2"/>
<feature type="transmembrane region" description="Helical" evidence="15">
    <location>
        <begin position="384"/>
        <end position="409"/>
    </location>
</feature>
<comment type="similarity">
    <text evidence="5">Belongs to the OST3/OST6 family.</text>
</comment>
<dbReference type="GO" id="GO:0006606">
    <property type="term" value="P:protein import into nucleus"/>
    <property type="evidence" value="ECO:0007669"/>
    <property type="project" value="UniProtKB-ARBA"/>
</dbReference>
<dbReference type="PANTHER" id="PTHR12692">
    <property type="entry name" value="DOLICHYL-DIPHOSPHOOLIGOSACCHARIDE--PROTEIN GLYCOSYLTRANSFERASE-RELATED"/>
    <property type="match status" value="1"/>
</dbReference>
<evidence type="ECO:0000256" key="10">
    <source>
        <dbReference type="ARBA" id="ARBA00022824"/>
    </source>
</evidence>
<dbReference type="CDD" id="cd00780">
    <property type="entry name" value="NTF2"/>
    <property type="match status" value="1"/>
</dbReference>
<accession>A0A835JJR2</accession>
<evidence type="ECO:0000313" key="18">
    <source>
        <dbReference type="EMBL" id="KAF9672165.1"/>
    </source>
</evidence>
<evidence type="ECO:0000256" key="8">
    <source>
        <dbReference type="ARBA" id="ARBA00022692"/>
    </source>
</evidence>
<feature type="transmembrane region" description="Helical" evidence="15">
    <location>
        <begin position="231"/>
        <end position="251"/>
    </location>
</feature>
<feature type="chain" id="PRO_5032295723" description="NTF2 domain-containing protein" evidence="16">
    <location>
        <begin position="28"/>
        <end position="642"/>
    </location>
</feature>
<evidence type="ECO:0000256" key="13">
    <source>
        <dbReference type="ARBA" id="ARBA00058161"/>
    </source>
</evidence>
<dbReference type="InterPro" id="IPR018222">
    <property type="entry name" value="Nuclear_transport_factor_2_euk"/>
</dbReference>
<dbReference type="Pfam" id="PF02136">
    <property type="entry name" value="NTF2"/>
    <property type="match status" value="1"/>
</dbReference>
<feature type="transmembrane region" description="Helical" evidence="15">
    <location>
        <begin position="283"/>
        <end position="304"/>
    </location>
</feature>
<evidence type="ECO:0000256" key="14">
    <source>
        <dbReference type="ARBA" id="ARBA00062736"/>
    </source>
</evidence>
<dbReference type="PANTHER" id="PTHR12692:SF0">
    <property type="entry name" value="GH11935P"/>
    <property type="match status" value="1"/>
</dbReference>
<feature type="domain" description="NTF2" evidence="17">
    <location>
        <begin position="525"/>
        <end position="639"/>
    </location>
</feature>
<evidence type="ECO:0000256" key="4">
    <source>
        <dbReference type="ARBA" id="ARBA00004496"/>
    </source>
</evidence>
<organism evidence="18 19">
    <name type="scientific">Salix dunnii</name>
    <dbReference type="NCBI Taxonomy" id="1413687"/>
    <lineage>
        <taxon>Eukaryota</taxon>
        <taxon>Viridiplantae</taxon>
        <taxon>Streptophyta</taxon>
        <taxon>Embryophyta</taxon>
        <taxon>Tracheophyta</taxon>
        <taxon>Spermatophyta</taxon>
        <taxon>Magnoliopsida</taxon>
        <taxon>eudicotyledons</taxon>
        <taxon>Gunneridae</taxon>
        <taxon>Pentapetalae</taxon>
        <taxon>rosids</taxon>
        <taxon>fabids</taxon>
        <taxon>Malpighiales</taxon>
        <taxon>Salicaceae</taxon>
        <taxon>Saliceae</taxon>
        <taxon>Salix</taxon>
    </lineage>
</organism>
<dbReference type="GO" id="GO:0018279">
    <property type="term" value="P:protein N-linked glycosylation via asparagine"/>
    <property type="evidence" value="ECO:0007669"/>
    <property type="project" value="TreeGrafter"/>
</dbReference>
<dbReference type="GO" id="GO:0005635">
    <property type="term" value="C:nuclear envelope"/>
    <property type="evidence" value="ECO:0007669"/>
    <property type="project" value="UniProtKB-SubCell"/>
</dbReference>
<dbReference type="InterPro" id="IPR021149">
    <property type="entry name" value="OligosaccharylTrfase_OST3/OST6"/>
</dbReference>
<keyword evidence="19" id="KW-1185">Reference proteome</keyword>